<name>A0A4R0NF90_9SPHI</name>
<evidence type="ECO:0000259" key="7">
    <source>
        <dbReference type="Pfam" id="PF14322"/>
    </source>
</evidence>
<dbReference type="Gene3D" id="1.25.40.390">
    <property type="match status" value="1"/>
</dbReference>
<dbReference type="InterPro" id="IPR012944">
    <property type="entry name" value="SusD_RagB_dom"/>
</dbReference>
<evidence type="ECO:0000313" key="9">
    <source>
        <dbReference type="Proteomes" id="UP000291117"/>
    </source>
</evidence>
<dbReference type="InterPro" id="IPR011990">
    <property type="entry name" value="TPR-like_helical_dom_sf"/>
</dbReference>
<evidence type="ECO:0000256" key="5">
    <source>
        <dbReference type="ARBA" id="ARBA00023237"/>
    </source>
</evidence>
<evidence type="ECO:0000256" key="1">
    <source>
        <dbReference type="ARBA" id="ARBA00004442"/>
    </source>
</evidence>
<accession>A0A4R0NF90</accession>
<evidence type="ECO:0000256" key="4">
    <source>
        <dbReference type="ARBA" id="ARBA00023136"/>
    </source>
</evidence>
<comment type="caution">
    <text evidence="8">The sequence shown here is derived from an EMBL/GenBank/DDBJ whole genome shotgun (WGS) entry which is preliminary data.</text>
</comment>
<feature type="domain" description="SusD-like N-terminal" evidence="7">
    <location>
        <begin position="43"/>
        <end position="222"/>
    </location>
</feature>
<organism evidence="8 9">
    <name type="scientific">Pedobacter hiemivivus</name>
    <dbReference type="NCBI Taxonomy" id="2530454"/>
    <lineage>
        <taxon>Bacteria</taxon>
        <taxon>Pseudomonadati</taxon>
        <taxon>Bacteroidota</taxon>
        <taxon>Sphingobacteriia</taxon>
        <taxon>Sphingobacteriales</taxon>
        <taxon>Sphingobacteriaceae</taxon>
        <taxon>Pedobacter</taxon>
    </lineage>
</organism>
<keyword evidence="9" id="KW-1185">Reference proteome</keyword>
<keyword evidence="4" id="KW-0472">Membrane</keyword>
<evidence type="ECO:0000313" key="8">
    <source>
        <dbReference type="EMBL" id="TCC99149.1"/>
    </source>
</evidence>
<dbReference type="RefSeq" id="WP_131606074.1">
    <property type="nucleotide sequence ID" value="NZ_SJSM01000001.1"/>
</dbReference>
<dbReference type="CDD" id="cd08977">
    <property type="entry name" value="SusD"/>
    <property type="match status" value="1"/>
</dbReference>
<dbReference type="OrthoDB" id="993981at2"/>
<protein>
    <submittedName>
        <fullName evidence="8">RagB/SusD family nutrient uptake outer membrane protein</fullName>
    </submittedName>
</protein>
<comment type="subcellular location">
    <subcellularLocation>
        <location evidence="1">Cell outer membrane</location>
    </subcellularLocation>
</comment>
<proteinExistence type="inferred from homology"/>
<keyword evidence="5" id="KW-0998">Cell outer membrane</keyword>
<comment type="similarity">
    <text evidence="2">Belongs to the SusD family.</text>
</comment>
<dbReference type="EMBL" id="SJSM01000001">
    <property type="protein sequence ID" value="TCC99149.1"/>
    <property type="molecule type" value="Genomic_DNA"/>
</dbReference>
<feature type="domain" description="RagB/SusD" evidence="6">
    <location>
        <begin position="326"/>
        <end position="480"/>
    </location>
</feature>
<dbReference type="Pfam" id="PF14322">
    <property type="entry name" value="SusD-like_3"/>
    <property type="match status" value="1"/>
</dbReference>
<dbReference type="PROSITE" id="PS51257">
    <property type="entry name" value="PROKAR_LIPOPROTEIN"/>
    <property type="match status" value="1"/>
</dbReference>
<dbReference type="Proteomes" id="UP000291117">
    <property type="component" value="Unassembled WGS sequence"/>
</dbReference>
<sequence length="480" mass="53919">MDRYLSNIYKTLLAGMIIITGGCGKGFVDLSPQHVIDVGNYYKTEADIRAVLTGAYGNLREIYNAYWIYTELPSDNTQVFSENEGSYGEFDWLTYRSTGGVSGPWNQSYRTIAATNIILERIENVTIAAALKDQYIGEAKFLRALMYFNMVRFYGDAPLVLKELKTEEEAYTYKRSPANEVYLQIEKDLKDAQILLPPKFTGVNVGRATSGAAKALLGKVYLQQKKWPEAEAILEQVIPAYTFEPNLAKLFGLGNDNNSEAIFSVQYISGGVGLGNSFAYSFAPQKSGTSIVALGATSNNTGTQDLYDAFESTDLRKTAYLGVFKDGTNPKIYYWAKKFVYSVPILNEGETDWPVLRYADVLLMYAEALNQNDKTGDALTYVSKTRVRANLPALSGLSKADTQLAIEKERRLELCFEGHRWHDLIRWGKEVSTMQAFKTKYLSIDPRLSNMSITGDRKLYPVPYREINLNPLLLPQNQGY</sequence>
<dbReference type="Pfam" id="PF07980">
    <property type="entry name" value="SusD_RagB"/>
    <property type="match status" value="1"/>
</dbReference>
<evidence type="ECO:0000256" key="2">
    <source>
        <dbReference type="ARBA" id="ARBA00006275"/>
    </source>
</evidence>
<evidence type="ECO:0000256" key="3">
    <source>
        <dbReference type="ARBA" id="ARBA00022729"/>
    </source>
</evidence>
<dbReference type="GO" id="GO:0009279">
    <property type="term" value="C:cell outer membrane"/>
    <property type="evidence" value="ECO:0007669"/>
    <property type="project" value="UniProtKB-SubCell"/>
</dbReference>
<evidence type="ECO:0000259" key="6">
    <source>
        <dbReference type="Pfam" id="PF07980"/>
    </source>
</evidence>
<dbReference type="SUPFAM" id="SSF48452">
    <property type="entry name" value="TPR-like"/>
    <property type="match status" value="1"/>
</dbReference>
<dbReference type="InterPro" id="IPR033985">
    <property type="entry name" value="SusD-like_N"/>
</dbReference>
<reference evidence="8 9" key="1">
    <citation type="submission" date="2019-02" db="EMBL/GenBank/DDBJ databases">
        <title>Pedobacter sp. RP-3-8 sp. nov., isolated from Arctic soil.</title>
        <authorList>
            <person name="Dahal R.H."/>
        </authorList>
    </citation>
    <scope>NUCLEOTIDE SEQUENCE [LARGE SCALE GENOMIC DNA]</scope>
    <source>
        <strain evidence="8 9">RP-3-8</strain>
    </source>
</reference>
<gene>
    <name evidence="8" type="ORF">EZ444_00240</name>
</gene>
<keyword evidence="3" id="KW-0732">Signal</keyword>
<dbReference type="AlphaFoldDB" id="A0A4R0NF90"/>